<dbReference type="AlphaFoldDB" id="A0A3E2VVL1"/>
<dbReference type="RefSeq" id="WP_117443288.1">
    <property type="nucleotide sequence ID" value="NZ_JAJFEN010000020.1"/>
</dbReference>
<organism evidence="1 2">
    <name type="scientific">Clostridium innocuum</name>
    <dbReference type="NCBI Taxonomy" id="1522"/>
    <lineage>
        <taxon>Bacteria</taxon>
        <taxon>Bacillati</taxon>
        <taxon>Bacillota</taxon>
        <taxon>Clostridia</taxon>
        <taxon>Eubacteriales</taxon>
        <taxon>Clostridiaceae</taxon>
        <taxon>Clostridium</taxon>
    </lineage>
</organism>
<accession>A0A3E2VVL1</accession>
<gene>
    <name evidence="1" type="ORF">DXA38_11440</name>
</gene>
<proteinExistence type="predicted"/>
<sequence>MKINKKVVLLLSVIIVVLFLLWYNIQPVFSTIAFQRNSVEYIKTTEYAVESVFFERKDSSTKAVDNPKLEDFKVIQPLDPAVWFSTDVTLTAYVPLKTGSRVQFHTLRYTENGKEKTADIGRYDIRSKKGNALQESEISGSAQDERCINIRIHKQAYGKLKKVEAVNRDLQLESVNISEDQKNYQINIRYKPFSEYDYTYTSLKYTFEKAGKEEIYYGEQVLPIHKEFGMQLNVIFES</sequence>
<dbReference type="OrthoDB" id="1655275at2"/>
<dbReference type="EMBL" id="QVEV01000015">
    <property type="protein sequence ID" value="RGC15170.1"/>
    <property type="molecule type" value="Genomic_DNA"/>
</dbReference>
<protein>
    <submittedName>
        <fullName evidence="1">Penicillin-binding protein</fullName>
    </submittedName>
</protein>
<reference evidence="1 2" key="1">
    <citation type="submission" date="2018-08" db="EMBL/GenBank/DDBJ databases">
        <title>A genome reference for cultivated species of the human gut microbiota.</title>
        <authorList>
            <person name="Zou Y."/>
            <person name="Xue W."/>
            <person name="Luo G."/>
        </authorList>
    </citation>
    <scope>NUCLEOTIDE SEQUENCE [LARGE SCALE GENOMIC DNA]</scope>
    <source>
        <strain evidence="1 2">OF01-2LB</strain>
    </source>
</reference>
<dbReference type="Proteomes" id="UP000260025">
    <property type="component" value="Unassembled WGS sequence"/>
</dbReference>
<comment type="caution">
    <text evidence="1">The sequence shown here is derived from an EMBL/GenBank/DDBJ whole genome shotgun (WGS) entry which is preliminary data.</text>
</comment>
<evidence type="ECO:0000313" key="1">
    <source>
        <dbReference type="EMBL" id="RGC15170.1"/>
    </source>
</evidence>
<evidence type="ECO:0000313" key="2">
    <source>
        <dbReference type="Proteomes" id="UP000260025"/>
    </source>
</evidence>
<name>A0A3E2VVL1_CLOIN</name>